<feature type="transmembrane region" description="Helical" evidence="6">
    <location>
        <begin position="186"/>
        <end position="209"/>
    </location>
</feature>
<protein>
    <submittedName>
        <fullName evidence="7">Amino acid transporter</fullName>
    </submittedName>
</protein>
<dbReference type="Gene3D" id="1.20.1740.10">
    <property type="entry name" value="Amino acid/polyamine transporter I"/>
    <property type="match status" value="1"/>
</dbReference>
<reference evidence="7 8" key="1">
    <citation type="journal article" date="2015" name="Genome Biol. Evol.">
        <title>Functionally Structured Genomes in Lactobacillus kunkeei Colonizing the Honey Crop and Food Products of Honeybees and Stingless Bees.</title>
        <authorList>
            <person name="Tamarit D."/>
            <person name="Ellegaard K.M."/>
            <person name="Wikander J."/>
            <person name="Olofsson T."/>
            <person name="Vasquez A."/>
            <person name="Andersson S.G."/>
        </authorList>
    </citation>
    <scope>NUCLEOTIDE SEQUENCE [LARGE SCALE GENOMIC DNA]</scope>
    <source>
        <strain evidence="7 8">LAla</strain>
    </source>
</reference>
<dbReference type="PIRSF" id="PIRSF006060">
    <property type="entry name" value="AA_transporter"/>
    <property type="match status" value="1"/>
</dbReference>
<dbReference type="EMBL" id="JXCZ01000036">
    <property type="protein sequence ID" value="KOY78784.1"/>
    <property type="molecule type" value="Genomic_DNA"/>
</dbReference>
<dbReference type="AlphaFoldDB" id="A0A0M9DEJ2"/>
<evidence type="ECO:0000256" key="4">
    <source>
        <dbReference type="ARBA" id="ARBA00022989"/>
    </source>
</evidence>
<dbReference type="Proteomes" id="UP000037749">
    <property type="component" value="Unassembled WGS sequence"/>
</dbReference>
<feature type="transmembrane region" description="Helical" evidence="6">
    <location>
        <begin position="425"/>
        <end position="445"/>
    </location>
</feature>
<keyword evidence="3 6" id="KW-0812">Transmembrane</keyword>
<evidence type="ECO:0000256" key="6">
    <source>
        <dbReference type="SAM" id="Phobius"/>
    </source>
</evidence>
<dbReference type="InterPro" id="IPR002293">
    <property type="entry name" value="AA/rel_permease1"/>
</dbReference>
<keyword evidence="2" id="KW-0813">Transport</keyword>
<feature type="transmembrane region" description="Helical" evidence="6">
    <location>
        <begin position="268"/>
        <end position="293"/>
    </location>
</feature>
<dbReference type="GO" id="GO:0015171">
    <property type="term" value="F:amino acid transmembrane transporter activity"/>
    <property type="evidence" value="ECO:0007669"/>
    <property type="project" value="TreeGrafter"/>
</dbReference>
<evidence type="ECO:0000313" key="8">
    <source>
        <dbReference type="Proteomes" id="UP000037749"/>
    </source>
</evidence>
<feature type="transmembrane region" description="Helical" evidence="6">
    <location>
        <begin position="390"/>
        <end position="409"/>
    </location>
</feature>
<feature type="transmembrane region" description="Helical" evidence="6">
    <location>
        <begin position="61"/>
        <end position="81"/>
    </location>
</feature>
<evidence type="ECO:0000256" key="5">
    <source>
        <dbReference type="ARBA" id="ARBA00023136"/>
    </source>
</evidence>
<name>A0A0M9DEJ2_9LACO</name>
<sequence>MANLFKRMNRKEDPSVYEQKDSNLVRSLTTKDFLALGVGTIVSTAIFTLPGIVAANNAGPAVTISFLLAAIVAGLVALSYAEMASAMPFAGSAYSWINVVFGEFWGWVAGWALLAEYFIAVSFVAAGLSANFRGLIAPLGINFPTYLANPVSAKGGLVDICTVVVILIVMFLITRGDKQTSRVENVLVILKVAAVLVFIVVGATAIHFANYVPFIPAHHVNADGTNFGGFSGIYAGVSVIFLSYIGFDSIAANSAEAKNPQKTMPRGIIGSLVIAVTLFVAVSLVLVGMFKYTNYAGNAEPVGWALRQAGHPIVASVVQIIAVVGMFTALIGMMMAGSRLLYSFGRDGMLPKFLGKVNKKSHLPVNAIITMTVISVVIGAFLTFTFLSQLISAGTLIAFMFVSIGIYPLRKREGKDINMPGFKEPFFPVMPALGFLASLAVFWGLDNDAKIYALVWFIIGMVIYFVYGMNHKTRNQQAEVKSNDNE</sequence>
<accession>A0A0M9DEJ2</accession>
<gene>
    <name evidence="7" type="ORF">RZ72_01840</name>
</gene>
<dbReference type="RefSeq" id="WP_053796915.1">
    <property type="nucleotide sequence ID" value="NZ_JXCZ01000036.1"/>
</dbReference>
<dbReference type="PANTHER" id="PTHR43243">
    <property type="entry name" value="INNER MEMBRANE TRANSPORTER YGJI-RELATED"/>
    <property type="match status" value="1"/>
</dbReference>
<evidence type="ECO:0000256" key="3">
    <source>
        <dbReference type="ARBA" id="ARBA00022692"/>
    </source>
</evidence>
<evidence type="ECO:0000256" key="1">
    <source>
        <dbReference type="ARBA" id="ARBA00004141"/>
    </source>
</evidence>
<proteinExistence type="predicted"/>
<dbReference type="Pfam" id="PF13520">
    <property type="entry name" value="AA_permease_2"/>
    <property type="match status" value="1"/>
</dbReference>
<feature type="transmembrane region" description="Helical" evidence="6">
    <location>
        <begin position="363"/>
        <end position="384"/>
    </location>
</feature>
<dbReference type="PANTHER" id="PTHR43243:SF4">
    <property type="entry name" value="CATIONIC AMINO ACID TRANSPORTER 4"/>
    <property type="match status" value="1"/>
</dbReference>
<feature type="transmembrane region" description="Helical" evidence="6">
    <location>
        <begin position="229"/>
        <end position="247"/>
    </location>
</feature>
<dbReference type="GO" id="GO:0016020">
    <property type="term" value="C:membrane"/>
    <property type="evidence" value="ECO:0007669"/>
    <property type="project" value="UniProtKB-SubCell"/>
</dbReference>
<organism evidence="7 8">
    <name type="scientific">Apilactobacillus kunkeei</name>
    <dbReference type="NCBI Taxonomy" id="148814"/>
    <lineage>
        <taxon>Bacteria</taxon>
        <taxon>Bacillati</taxon>
        <taxon>Bacillota</taxon>
        <taxon>Bacilli</taxon>
        <taxon>Lactobacillales</taxon>
        <taxon>Lactobacillaceae</taxon>
        <taxon>Apilactobacillus</taxon>
    </lineage>
</organism>
<feature type="transmembrane region" description="Helical" evidence="6">
    <location>
        <begin position="93"/>
        <end position="114"/>
    </location>
</feature>
<evidence type="ECO:0000256" key="2">
    <source>
        <dbReference type="ARBA" id="ARBA00022448"/>
    </source>
</evidence>
<comment type="caution">
    <text evidence="7">The sequence shown here is derived from an EMBL/GenBank/DDBJ whole genome shotgun (WGS) entry which is preliminary data.</text>
</comment>
<feature type="transmembrane region" description="Helical" evidence="6">
    <location>
        <begin position="451"/>
        <end position="467"/>
    </location>
</feature>
<feature type="transmembrane region" description="Helical" evidence="6">
    <location>
        <begin position="313"/>
        <end position="342"/>
    </location>
</feature>
<dbReference type="PATRIC" id="fig|148814.9.peg.1213"/>
<comment type="subcellular location">
    <subcellularLocation>
        <location evidence="1">Membrane</location>
        <topology evidence="1">Multi-pass membrane protein</topology>
    </subcellularLocation>
</comment>
<keyword evidence="4 6" id="KW-1133">Transmembrane helix</keyword>
<feature type="transmembrane region" description="Helical" evidence="6">
    <location>
        <begin position="33"/>
        <end position="55"/>
    </location>
</feature>
<evidence type="ECO:0000313" key="7">
    <source>
        <dbReference type="EMBL" id="KOY78784.1"/>
    </source>
</evidence>
<feature type="transmembrane region" description="Helical" evidence="6">
    <location>
        <begin position="156"/>
        <end position="174"/>
    </location>
</feature>
<keyword evidence="5 6" id="KW-0472">Membrane</keyword>